<feature type="compositionally biased region" description="Basic and acidic residues" evidence="5">
    <location>
        <begin position="31"/>
        <end position="40"/>
    </location>
</feature>
<feature type="transmembrane region" description="Helical" evidence="6">
    <location>
        <begin position="415"/>
        <end position="436"/>
    </location>
</feature>
<dbReference type="HOGENOM" id="CLU_000960_22_0_1"/>
<feature type="transmembrane region" description="Helical" evidence="6">
    <location>
        <begin position="284"/>
        <end position="301"/>
    </location>
</feature>
<reference evidence="9" key="1">
    <citation type="journal article" date="2015" name="BMC Genomics">
        <title>Genomic and transcriptomic analysis of the endophytic fungus Pestalotiopsis fici reveals its lifestyle and high potential for synthesis of natural products.</title>
        <authorList>
            <person name="Wang X."/>
            <person name="Zhang X."/>
            <person name="Liu L."/>
            <person name="Xiang M."/>
            <person name="Wang W."/>
            <person name="Sun X."/>
            <person name="Che Y."/>
            <person name="Guo L."/>
            <person name="Liu G."/>
            <person name="Guo L."/>
            <person name="Wang C."/>
            <person name="Yin W.B."/>
            <person name="Stadler M."/>
            <person name="Zhang X."/>
            <person name="Liu X."/>
        </authorList>
    </citation>
    <scope>NUCLEOTIDE SEQUENCE [LARGE SCALE GENOMIC DNA]</scope>
    <source>
        <strain evidence="9">W106-1 / CGMCC3.15140</strain>
    </source>
</reference>
<evidence type="ECO:0000313" key="8">
    <source>
        <dbReference type="EMBL" id="ETS77095.1"/>
    </source>
</evidence>
<feature type="transmembrane region" description="Helical" evidence="6">
    <location>
        <begin position="360"/>
        <end position="379"/>
    </location>
</feature>
<dbReference type="InterPro" id="IPR011701">
    <property type="entry name" value="MFS"/>
</dbReference>
<dbReference type="OrthoDB" id="4139357at2759"/>
<dbReference type="RefSeq" id="XP_007837741.1">
    <property type="nucleotide sequence ID" value="XM_007839550.1"/>
</dbReference>
<feature type="transmembrane region" description="Helical" evidence="6">
    <location>
        <begin position="215"/>
        <end position="235"/>
    </location>
</feature>
<evidence type="ECO:0000256" key="5">
    <source>
        <dbReference type="SAM" id="MobiDB-lite"/>
    </source>
</evidence>
<feature type="transmembrane region" description="Helical" evidence="6">
    <location>
        <begin position="152"/>
        <end position="172"/>
    </location>
</feature>
<feature type="transmembrane region" description="Helical" evidence="6">
    <location>
        <begin position="60"/>
        <end position="86"/>
    </location>
</feature>
<dbReference type="Gene3D" id="1.20.1720.10">
    <property type="entry name" value="Multidrug resistance protein D"/>
    <property type="match status" value="1"/>
</dbReference>
<feature type="transmembrane region" description="Helical" evidence="6">
    <location>
        <begin position="386"/>
        <end position="403"/>
    </location>
</feature>
<evidence type="ECO:0000256" key="2">
    <source>
        <dbReference type="ARBA" id="ARBA00022692"/>
    </source>
</evidence>
<keyword evidence="3 6" id="KW-1133">Transmembrane helix</keyword>
<dbReference type="AlphaFoldDB" id="W3WTB8"/>
<comment type="subcellular location">
    <subcellularLocation>
        <location evidence="1">Membrane</location>
        <topology evidence="1">Multi-pass membrane protein</topology>
    </subcellularLocation>
</comment>
<dbReference type="OMA" id="QAVGFIP"/>
<dbReference type="Proteomes" id="UP000030651">
    <property type="component" value="Unassembled WGS sequence"/>
</dbReference>
<dbReference type="SUPFAM" id="SSF103473">
    <property type="entry name" value="MFS general substrate transporter"/>
    <property type="match status" value="1"/>
</dbReference>
<dbReference type="Gene3D" id="1.20.1250.20">
    <property type="entry name" value="MFS general substrate transporter like domains"/>
    <property type="match status" value="1"/>
</dbReference>
<dbReference type="KEGG" id="pfy:PFICI_10969"/>
<dbReference type="InParanoid" id="W3WTB8"/>
<keyword evidence="9" id="KW-1185">Reference proteome</keyword>
<dbReference type="PROSITE" id="PS50850">
    <property type="entry name" value="MFS"/>
    <property type="match status" value="1"/>
</dbReference>
<feature type="transmembrane region" description="Helical" evidence="6">
    <location>
        <begin position="127"/>
        <end position="146"/>
    </location>
</feature>
<keyword evidence="4 6" id="KW-0472">Membrane</keyword>
<evidence type="ECO:0000313" key="9">
    <source>
        <dbReference type="Proteomes" id="UP000030651"/>
    </source>
</evidence>
<feature type="transmembrane region" description="Helical" evidence="6">
    <location>
        <begin position="448"/>
        <end position="472"/>
    </location>
</feature>
<organism evidence="8 9">
    <name type="scientific">Pestalotiopsis fici (strain W106-1 / CGMCC3.15140)</name>
    <dbReference type="NCBI Taxonomy" id="1229662"/>
    <lineage>
        <taxon>Eukaryota</taxon>
        <taxon>Fungi</taxon>
        <taxon>Dikarya</taxon>
        <taxon>Ascomycota</taxon>
        <taxon>Pezizomycotina</taxon>
        <taxon>Sordariomycetes</taxon>
        <taxon>Xylariomycetidae</taxon>
        <taxon>Amphisphaeriales</taxon>
        <taxon>Sporocadaceae</taxon>
        <taxon>Pestalotiopsis</taxon>
    </lineage>
</organism>
<feature type="transmembrane region" description="Helical" evidence="6">
    <location>
        <begin position="322"/>
        <end position="340"/>
    </location>
</feature>
<evidence type="ECO:0000256" key="6">
    <source>
        <dbReference type="SAM" id="Phobius"/>
    </source>
</evidence>
<feature type="transmembrane region" description="Helical" evidence="6">
    <location>
        <begin position="529"/>
        <end position="551"/>
    </location>
</feature>
<proteinExistence type="predicted"/>
<keyword evidence="2 6" id="KW-0812">Transmembrane</keyword>
<dbReference type="PANTHER" id="PTHR23501">
    <property type="entry name" value="MAJOR FACILITATOR SUPERFAMILY"/>
    <property type="match status" value="1"/>
</dbReference>
<protein>
    <recommendedName>
        <fullName evidence="7">Major facilitator superfamily (MFS) profile domain-containing protein</fullName>
    </recommendedName>
</protein>
<dbReference type="GO" id="GO:0022857">
    <property type="term" value="F:transmembrane transporter activity"/>
    <property type="evidence" value="ECO:0007669"/>
    <property type="project" value="InterPro"/>
</dbReference>
<dbReference type="GeneID" id="19275982"/>
<dbReference type="Pfam" id="PF07690">
    <property type="entry name" value="MFS_1"/>
    <property type="match status" value="1"/>
</dbReference>
<dbReference type="InterPro" id="IPR036259">
    <property type="entry name" value="MFS_trans_sf"/>
</dbReference>
<accession>W3WTB8</accession>
<feature type="transmembrane region" description="Helical" evidence="6">
    <location>
        <begin position="98"/>
        <end position="115"/>
    </location>
</feature>
<dbReference type="EMBL" id="KI912116">
    <property type="protein sequence ID" value="ETS77095.1"/>
    <property type="molecule type" value="Genomic_DNA"/>
</dbReference>
<evidence type="ECO:0000256" key="3">
    <source>
        <dbReference type="ARBA" id="ARBA00022989"/>
    </source>
</evidence>
<dbReference type="GO" id="GO:0005886">
    <property type="term" value="C:plasma membrane"/>
    <property type="evidence" value="ECO:0007669"/>
    <property type="project" value="TreeGrafter"/>
</dbReference>
<sequence>MNQIRSTHAVTPIKGPPGVLTNSSTANDFPNDTKENRPKDQANNVAATTRAKKKSLSFNLSILLLGIIGFLVALDANSLAVALPTIGNELGGSTLETFWAGIAFTLAVAITQPVYSTISDVVGRKIPLYTSLLFFTAGSIIFARAGNMEIVILGRAVMGFGGGGMDVLQVILLSDVTTLRERPLYMGINAVFNATGAVIGPILGGVFSQYISWRWLGWFNLPFLGISVMLAFFFLRIKHLQLEFRKRLERIDWVGILLFGTGGTCLALPLSWANSLYPWSSWKTLLPLIIGVVFLCILAWYERKPLEPVFPYRIFTTRTGNGAILSGGIHGLLMYSISQYLPLYYEAVHLQTPFQAGISTLPYCAVSIGFSAISGVVVNKLRRYKLILWSGWILSTVFTGMLYRLDHNTIAAESYSYQVLMGVGIGTVLTVTALPTQASAKDPNDTGIAAGMLVIFRFFGALIGLTIGSTVFSSAFQMSVDTVAVNGQIPDAAKFLQDSTGALSFIPYLRDLDVSREAMDTIIGVYTRAFQVVWLVFMGASVLGFVFSLLIKELSMENDEVGRQGLDE</sequence>
<dbReference type="InterPro" id="IPR020846">
    <property type="entry name" value="MFS_dom"/>
</dbReference>
<evidence type="ECO:0000256" key="1">
    <source>
        <dbReference type="ARBA" id="ARBA00004141"/>
    </source>
</evidence>
<feature type="region of interest" description="Disordered" evidence="5">
    <location>
        <begin position="1"/>
        <end position="44"/>
    </location>
</feature>
<evidence type="ECO:0000259" key="7">
    <source>
        <dbReference type="PROSITE" id="PS50850"/>
    </source>
</evidence>
<feature type="domain" description="Major facilitator superfamily (MFS) profile" evidence="7">
    <location>
        <begin position="61"/>
        <end position="556"/>
    </location>
</feature>
<gene>
    <name evidence="8" type="ORF">PFICI_10969</name>
</gene>
<dbReference type="eggNOG" id="KOG0254">
    <property type="taxonomic scope" value="Eukaryota"/>
</dbReference>
<name>W3WTB8_PESFW</name>
<dbReference type="PANTHER" id="PTHR23501:SF156">
    <property type="entry name" value="TRANSPORTER, PUTATIVE-RELATED"/>
    <property type="match status" value="1"/>
</dbReference>
<feature type="transmembrane region" description="Helical" evidence="6">
    <location>
        <begin position="251"/>
        <end position="272"/>
    </location>
</feature>
<evidence type="ECO:0000256" key="4">
    <source>
        <dbReference type="ARBA" id="ARBA00023136"/>
    </source>
</evidence>
<feature type="transmembrane region" description="Helical" evidence="6">
    <location>
        <begin position="184"/>
        <end position="203"/>
    </location>
</feature>
<feature type="compositionally biased region" description="Polar residues" evidence="5">
    <location>
        <begin position="20"/>
        <end position="30"/>
    </location>
</feature>